<reference evidence="3 4" key="1">
    <citation type="submission" date="2019-08" db="EMBL/GenBank/DDBJ databases">
        <title>Deep-cultivation of Planctomycetes and their phenomic and genomic characterization uncovers novel biology.</title>
        <authorList>
            <person name="Wiegand S."/>
            <person name="Jogler M."/>
            <person name="Boedeker C."/>
            <person name="Pinto D."/>
            <person name="Vollmers J."/>
            <person name="Rivas-Marin E."/>
            <person name="Kohn T."/>
            <person name="Peeters S.H."/>
            <person name="Heuer A."/>
            <person name="Rast P."/>
            <person name="Oberbeckmann S."/>
            <person name="Bunk B."/>
            <person name="Jeske O."/>
            <person name="Meyerdierks A."/>
            <person name="Storesund J.E."/>
            <person name="Kallscheuer N."/>
            <person name="Luecker S."/>
            <person name="Lage O.M."/>
            <person name="Pohl T."/>
            <person name="Merkel B.J."/>
            <person name="Hornburger P."/>
            <person name="Mueller R.-W."/>
            <person name="Bruemmer F."/>
            <person name="Labrenz M."/>
            <person name="Spormann A.M."/>
            <person name="Op den Camp H."/>
            <person name="Overmann J."/>
            <person name="Amann R."/>
            <person name="Jetten M.S.M."/>
            <person name="Mascher T."/>
            <person name="Medema M.H."/>
            <person name="Devos D.P."/>
            <person name="Kaster A.-K."/>
            <person name="Ovreas L."/>
            <person name="Rohde M."/>
            <person name="Galperin M.Y."/>
            <person name="Jogler C."/>
        </authorList>
    </citation>
    <scope>NUCLEOTIDE SEQUENCE [LARGE SCALE GENOMIC DNA]</scope>
    <source>
        <strain evidence="3 4">OJF2</strain>
    </source>
</reference>
<evidence type="ECO:0000313" key="4">
    <source>
        <dbReference type="Proteomes" id="UP000324233"/>
    </source>
</evidence>
<keyword evidence="4" id="KW-1185">Reference proteome</keyword>
<feature type="region of interest" description="Disordered" evidence="1">
    <location>
        <begin position="364"/>
        <end position="434"/>
    </location>
</feature>
<dbReference type="KEGG" id="agv:OJF2_21840"/>
<feature type="region of interest" description="Disordered" evidence="1">
    <location>
        <begin position="79"/>
        <end position="107"/>
    </location>
</feature>
<feature type="compositionally biased region" description="Basic and acidic residues" evidence="1">
    <location>
        <begin position="301"/>
        <end position="337"/>
    </location>
</feature>
<evidence type="ECO:0000256" key="1">
    <source>
        <dbReference type="SAM" id="MobiDB-lite"/>
    </source>
</evidence>
<feature type="region of interest" description="Disordered" evidence="1">
    <location>
        <begin position="249"/>
        <end position="339"/>
    </location>
</feature>
<name>A0A5B9VZG2_9BACT</name>
<feature type="compositionally biased region" description="Low complexity" evidence="1">
    <location>
        <begin position="409"/>
        <end position="428"/>
    </location>
</feature>
<feature type="signal peptide" evidence="2">
    <location>
        <begin position="1"/>
        <end position="18"/>
    </location>
</feature>
<feature type="compositionally biased region" description="Basic and acidic residues" evidence="1">
    <location>
        <begin position="250"/>
        <end position="259"/>
    </location>
</feature>
<evidence type="ECO:0000256" key="2">
    <source>
        <dbReference type="SAM" id="SignalP"/>
    </source>
</evidence>
<dbReference type="Proteomes" id="UP000324233">
    <property type="component" value="Chromosome"/>
</dbReference>
<feature type="chain" id="PRO_5022805432" evidence="2">
    <location>
        <begin position="19"/>
        <end position="434"/>
    </location>
</feature>
<dbReference type="RefSeq" id="WP_148593694.1">
    <property type="nucleotide sequence ID" value="NZ_CP042997.1"/>
</dbReference>
<proteinExistence type="predicted"/>
<accession>A0A5B9VZG2</accession>
<evidence type="ECO:0000313" key="3">
    <source>
        <dbReference type="EMBL" id="QEH33678.1"/>
    </source>
</evidence>
<feature type="compositionally biased region" description="Polar residues" evidence="1">
    <location>
        <begin position="95"/>
        <end position="107"/>
    </location>
</feature>
<gene>
    <name evidence="3" type="ORF">OJF2_21840</name>
</gene>
<sequence precursor="true">MSRSRLMLVLAGLIVAQAADTVSSYAQPPGRGGRGARGAAPAGNQNGFNVPLTGLIVLAQNDYVQEELKITDDQKQSLKKLADDQQNRNRDSMQRLRQQTDQATSKAAQDAQAMALQHEMMALANSANNTGYGGGLAGQINSYSGFGYSNYGANQVDPAALQQAAAMQGRMAANAVQSESWQMMRQSFLRMEQEADRAVARVLNKEQMKRLREIRLQADGAASVLRDDVAQNIELDPEQAGQIQQVLRETGQKKREVERLASQSLRGIAPQSGGSNRGGGRRGQGQSNAPAPPDDASLQKALEKPDVKAKVQEAKKALTQVRDREYSQVFKSLDRRQVSSFKKLLGKPFDVDAMSNPLFRALAQANAKSQESKDKAKPATKSGSSKDGADDAAADSGASSDDPKKPATTRRPSPSQRSRRGTGQQTSGDDSSPN</sequence>
<keyword evidence="2" id="KW-0732">Signal</keyword>
<feature type="compositionally biased region" description="Basic and acidic residues" evidence="1">
    <location>
        <begin position="79"/>
        <end position="94"/>
    </location>
</feature>
<dbReference type="EMBL" id="CP042997">
    <property type="protein sequence ID" value="QEH33678.1"/>
    <property type="molecule type" value="Genomic_DNA"/>
</dbReference>
<protein>
    <submittedName>
        <fullName evidence="3">Uncharacterized protein</fullName>
    </submittedName>
</protein>
<dbReference type="AlphaFoldDB" id="A0A5B9VZG2"/>
<organism evidence="3 4">
    <name type="scientific">Aquisphaera giovannonii</name>
    <dbReference type="NCBI Taxonomy" id="406548"/>
    <lineage>
        <taxon>Bacteria</taxon>
        <taxon>Pseudomonadati</taxon>
        <taxon>Planctomycetota</taxon>
        <taxon>Planctomycetia</taxon>
        <taxon>Isosphaerales</taxon>
        <taxon>Isosphaeraceae</taxon>
        <taxon>Aquisphaera</taxon>
    </lineage>
</organism>